<evidence type="ECO:0000313" key="2">
    <source>
        <dbReference type="Proteomes" id="UP001497700"/>
    </source>
</evidence>
<accession>A0ACB9Z0Q4</accession>
<keyword evidence="2" id="KW-1185">Reference proteome</keyword>
<evidence type="ECO:0000313" key="1">
    <source>
        <dbReference type="EMBL" id="KAI4865252.1"/>
    </source>
</evidence>
<reference evidence="1 2" key="1">
    <citation type="journal article" date="2022" name="New Phytol.">
        <title>Ecological generalism drives hyperdiversity of secondary metabolite gene clusters in xylarialean endophytes.</title>
        <authorList>
            <person name="Franco M.E.E."/>
            <person name="Wisecaver J.H."/>
            <person name="Arnold A.E."/>
            <person name="Ju Y.M."/>
            <person name="Slot J.C."/>
            <person name="Ahrendt S."/>
            <person name="Moore L.P."/>
            <person name="Eastman K.E."/>
            <person name="Scott K."/>
            <person name="Konkel Z."/>
            <person name="Mondo S.J."/>
            <person name="Kuo A."/>
            <person name="Hayes R.D."/>
            <person name="Haridas S."/>
            <person name="Andreopoulos B."/>
            <person name="Riley R."/>
            <person name="LaButti K."/>
            <person name="Pangilinan J."/>
            <person name="Lipzen A."/>
            <person name="Amirebrahimi M."/>
            <person name="Yan J."/>
            <person name="Adam C."/>
            <person name="Keymanesh K."/>
            <person name="Ng V."/>
            <person name="Louie K."/>
            <person name="Northen T."/>
            <person name="Drula E."/>
            <person name="Henrissat B."/>
            <person name="Hsieh H.M."/>
            <person name="Youens-Clark K."/>
            <person name="Lutzoni F."/>
            <person name="Miadlikowska J."/>
            <person name="Eastwood D.C."/>
            <person name="Hamelin R.C."/>
            <person name="Grigoriev I.V."/>
            <person name="U'Ren J.M."/>
        </authorList>
    </citation>
    <scope>NUCLEOTIDE SEQUENCE [LARGE SCALE GENOMIC DNA]</scope>
    <source>
        <strain evidence="1 2">CBS 119005</strain>
    </source>
</reference>
<gene>
    <name evidence="1" type="ORF">F4820DRAFT_302390</name>
</gene>
<comment type="caution">
    <text evidence="1">The sequence shown here is derived from an EMBL/GenBank/DDBJ whole genome shotgun (WGS) entry which is preliminary data.</text>
</comment>
<protein>
    <submittedName>
        <fullName evidence="1">Uncharacterized protein</fullName>
    </submittedName>
</protein>
<sequence length="318" mass="36493">MITVITEEVLEAAREMNRRDVRRAEQIHEGVDEETTSADSPEDEDENENDKIWAKYEGIEGLKGAENQPLKVGGSYYSYGLYSRNRRILADIALAADWGVEKARILEQRCVKRMAEHSSKASRVGNSMDLSNADQPRKNNGRPFTFQHISWTFLRGDIEREVKEMDPTKLAVVKAAVLDVYGTNSKKSGKVLPVYAPGTKRKSDDALPVSEADIQRAQQEIDKEKRYRKAVQTAFLDRESYVPPEKVKLRIKAFLKASGMSREDFCRAIDVTEDEFEAFMSERKKRPQQESKVFHDALSYIRKENGEREPSRKRQKQI</sequence>
<dbReference type="Proteomes" id="UP001497700">
    <property type="component" value="Unassembled WGS sequence"/>
</dbReference>
<name>A0ACB9Z0Q4_9PEZI</name>
<proteinExistence type="predicted"/>
<dbReference type="EMBL" id="MU393474">
    <property type="protein sequence ID" value="KAI4865252.1"/>
    <property type="molecule type" value="Genomic_DNA"/>
</dbReference>
<organism evidence="1 2">
    <name type="scientific">Hypoxylon rubiginosum</name>
    <dbReference type="NCBI Taxonomy" id="110542"/>
    <lineage>
        <taxon>Eukaryota</taxon>
        <taxon>Fungi</taxon>
        <taxon>Dikarya</taxon>
        <taxon>Ascomycota</taxon>
        <taxon>Pezizomycotina</taxon>
        <taxon>Sordariomycetes</taxon>
        <taxon>Xylariomycetidae</taxon>
        <taxon>Xylariales</taxon>
        <taxon>Hypoxylaceae</taxon>
        <taxon>Hypoxylon</taxon>
    </lineage>
</organism>